<comment type="caution">
    <text evidence="3">The sequence shown here is derived from an EMBL/GenBank/DDBJ whole genome shotgun (WGS) entry which is preliminary data.</text>
</comment>
<reference evidence="3" key="1">
    <citation type="submission" date="2021-03" db="EMBL/GenBank/DDBJ databases">
        <authorList>
            <person name="Bekaert M."/>
        </authorList>
    </citation>
    <scope>NUCLEOTIDE SEQUENCE</scope>
</reference>
<protein>
    <recommendedName>
        <fullName evidence="2">Mutator-like transposase domain-containing protein</fullName>
    </recommendedName>
</protein>
<evidence type="ECO:0000256" key="1">
    <source>
        <dbReference type="SAM" id="MobiDB-lite"/>
    </source>
</evidence>
<accession>A0A8S3VD71</accession>
<evidence type="ECO:0000313" key="4">
    <source>
        <dbReference type="Proteomes" id="UP000683360"/>
    </source>
</evidence>
<keyword evidence="4" id="KW-1185">Reference proteome</keyword>
<feature type="compositionally biased region" description="Polar residues" evidence="1">
    <location>
        <begin position="26"/>
        <end position="35"/>
    </location>
</feature>
<name>A0A8S3VD71_MYTED</name>
<dbReference type="OrthoDB" id="7698403at2759"/>
<dbReference type="InterPro" id="IPR049012">
    <property type="entry name" value="Mutator_transp_dom"/>
</dbReference>
<evidence type="ECO:0000313" key="3">
    <source>
        <dbReference type="EMBL" id="CAG2255875.1"/>
    </source>
</evidence>
<dbReference type="EMBL" id="CAJPWZ010003288">
    <property type="protein sequence ID" value="CAG2255875.1"/>
    <property type="molecule type" value="Genomic_DNA"/>
</dbReference>
<dbReference type="Pfam" id="PF20700">
    <property type="entry name" value="Mutator"/>
    <property type="match status" value="1"/>
</dbReference>
<feature type="region of interest" description="Disordered" evidence="1">
    <location>
        <begin position="25"/>
        <end position="55"/>
    </location>
</feature>
<proteinExistence type="predicted"/>
<sequence length="255" mass="28187">MADDCDRLRVRGRFIKKDRFKKSTRMDSLNESGKLNQWGDHDYGSRGELPPEPTKEETPVLVENIASNVTVSTDIGQSENISWNEGRRVVELEVLAEQLFCNKCNTPLHLKDIVGEMRYGLGSLLEVVCQICSGMKLISTGKRNEKGAFDINSKVALAMMHSGMGPDHVVNFLSTCNIPPPDPKTLKKKEKSIALSLMDEASDSCKTASAEEKAISLSLSDELECSFDAGWQTRGSGWQYNSNTGIKSTSAILYM</sequence>
<dbReference type="AlphaFoldDB" id="A0A8S3VD71"/>
<organism evidence="3 4">
    <name type="scientific">Mytilus edulis</name>
    <name type="common">Blue mussel</name>
    <dbReference type="NCBI Taxonomy" id="6550"/>
    <lineage>
        <taxon>Eukaryota</taxon>
        <taxon>Metazoa</taxon>
        <taxon>Spiralia</taxon>
        <taxon>Lophotrochozoa</taxon>
        <taxon>Mollusca</taxon>
        <taxon>Bivalvia</taxon>
        <taxon>Autobranchia</taxon>
        <taxon>Pteriomorphia</taxon>
        <taxon>Mytilida</taxon>
        <taxon>Mytiloidea</taxon>
        <taxon>Mytilidae</taxon>
        <taxon>Mytilinae</taxon>
        <taxon>Mytilus</taxon>
    </lineage>
</organism>
<dbReference type="Proteomes" id="UP000683360">
    <property type="component" value="Unassembled WGS sequence"/>
</dbReference>
<gene>
    <name evidence="3" type="ORF">MEDL_67277</name>
</gene>
<evidence type="ECO:0000259" key="2">
    <source>
        <dbReference type="Pfam" id="PF20700"/>
    </source>
</evidence>
<feature type="domain" description="Mutator-like transposase" evidence="2">
    <location>
        <begin position="86"/>
        <end position="247"/>
    </location>
</feature>